<dbReference type="Gene3D" id="3.40.50.620">
    <property type="entry name" value="HUPs"/>
    <property type="match status" value="1"/>
</dbReference>
<dbReference type="InterPro" id="IPR005248">
    <property type="entry name" value="NadD/NMNAT"/>
</dbReference>
<sequence>MTQRRIGLLGGTFDPPHIGHLIVAVEARDQLELDEVWLVVAHTPWQKAGRVISAPERRLAMVRSATEGLEGVVASAIEFEPPGPSYTVETLERLARCRSELAPTLIMGADAAAGIETWHRSEELASLAELAVVDRPGWAVEGVRRRLSVPQLDVSSTGIRRRVADGRPIDVLCPPGVVSLVAGWGLYDGANAS</sequence>
<dbReference type="EMBL" id="JADJZA010000010">
    <property type="protein sequence ID" value="MBK9298638.1"/>
    <property type="molecule type" value="Genomic_DNA"/>
</dbReference>
<dbReference type="PANTHER" id="PTHR39321:SF3">
    <property type="entry name" value="PHOSPHOPANTETHEINE ADENYLYLTRANSFERASE"/>
    <property type="match status" value="1"/>
</dbReference>
<dbReference type="NCBIfam" id="TIGR00482">
    <property type="entry name" value="nicotinate (nicotinamide) nucleotide adenylyltransferase"/>
    <property type="match status" value="1"/>
</dbReference>
<evidence type="ECO:0000256" key="3">
    <source>
        <dbReference type="ARBA" id="ARBA00022642"/>
    </source>
</evidence>
<evidence type="ECO:0000256" key="5">
    <source>
        <dbReference type="ARBA" id="ARBA00022695"/>
    </source>
</evidence>
<evidence type="ECO:0000256" key="4">
    <source>
        <dbReference type="ARBA" id="ARBA00022679"/>
    </source>
</evidence>
<comment type="similarity">
    <text evidence="10">Belongs to the NadD family.</text>
</comment>
<evidence type="ECO:0000256" key="9">
    <source>
        <dbReference type="ARBA" id="ARBA00048721"/>
    </source>
</evidence>
<evidence type="ECO:0000256" key="7">
    <source>
        <dbReference type="ARBA" id="ARBA00022840"/>
    </source>
</evidence>
<keyword evidence="3 10" id="KW-0662">Pyridine nucleotide biosynthesis</keyword>
<evidence type="ECO:0000256" key="6">
    <source>
        <dbReference type="ARBA" id="ARBA00022741"/>
    </source>
</evidence>
<organism evidence="12 13">
    <name type="scientific">Candidatus Neomicrothrix subdominans</name>
    <dbReference type="NCBI Taxonomy" id="2954438"/>
    <lineage>
        <taxon>Bacteria</taxon>
        <taxon>Bacillati</taxon>
        <taxon>Actinomycetota</taxon>
        <taxon>Acidimicrobiia</taxon>
        <taxon>Acidimicrobiales</taxon>
        <taxon>Microthrixaceae</taxon>
        <taxon>Candidatus Neomicrothrix</taxon>
    </lineage>
</organism>
<dbReference type="NCBIfam" id="NF000840">
    <property type="entry name" value="PRK00071.1-3"/>
    <property type="match status" value="1"/>
</dbReference>
<proteinExistence type="inferred from homology"/>
<comment type="catalytic activity">
    <reaction evidence="9 10">
        <text>nicotinate beta-D-ribonucleotide + ATP + H(+) = deamido-NAD(+) + diphosphate</text>
        <dbReference type="Rhea" id="RHEA:22860"/>
        <dbReference type="ChEBI" id="CHEBI:15378"/>
        <dbReference type="ChEBI" id="CHEBI:30616"/>
        <dbReference type="ChEBI" id="CHEBI:33019"/>
        <dbReference type="ChEBI" id="CHEBI:57502"/>
        <dbReference type="ChEBI" id="CHEBI:58437"/>
        <dbReference type="EC" id="2.7.7.18"/>
    </reaction>
</comment>
<dbReference type="AlphaFoldDB" id="A0A936NE33"/>
<comment type="function">
    <text evidence="1 10">Catalyzes the reversible adenylation of nicotinate mononucleotide (NaMN) to nicotinic acid adenine dinucleotide (NaAD).</text>
</comment>
<dbReference type="EC" id="2.7.7.18" evidence="10"/>
<reference evidence="12 13" key="1">
    <citation type="submission" date="2020-10" db="EMBL/GenBank/DDBJ databases">
        <title>Connecting structure to function with the recovery of over 1000 high-quality activated sludge metagenome-assembled genomes encoding full-length rRNA genes using long-read sequencing.</title>
        <authorList>
            <person name="Singleton C.M."/>
            <person name="Petriglieri F."/>
            <person name="Kristensen J.M."/>
            <person name="Kirkegaard R.H."/>
            <person name="Michaelsen T.Y."/>
            <person name="Andersen M.H."/>
            <person name="Karst S.M."/>
            <person name="Dueholm M.S."/>
            <person name="Nielsen P.H."/>
            <person name="Albertsen M."/>
        </authorList>
    </citation>
    <scope>NUCLEOTIDE SEQUENCE [LARGE SCALE GENOMIC DNA]</scope>
    <source>
        <strain evidence="12">Lyne_18-Q3-R50-59_MAXAC.006</strain>
    </source>
</reference>
<protein>
    <recommendedName>
        <fullName evidence="10">Probable nicotinate-nucleotide adenylyltransferase</fullName>
        <ecNumber evidence="10">2.7.7.18</ecNumber>
    </recommendedName>
    <alternativeName>
        <fullName evidence="10">Deamido-NAD(+) diphosphorylase</fullName>
    </alternativeName>
    <alternativeName>
        <fullName evidence="10">Deamido-NAD(+) pyrophosphorylase</fullName>
    </alternativeName>
    <alternativeName>
        <fullName evidence="10">Nicotinate mononucleotide adenylyltransferase</fullName>
        <shortName evidence="10">NaMN adenylyltransferase</shortName>
    </alternativeName>
</protein>
<dbReference type="GO" id="GO:0009435">
    <property type="term" value="P:NAD+ biosynthetic process"/>
    <property type="evidence" value="ECO:0007669"/>
    <property type="project" value="UniProtKB-UniRule"/>
</dbReference>
<dbReference type="GO" id="GO:0004515">
    <property type="term" value="F:nicotinate-nucleotide adenylyltransferase activity"/>
    <property type="evidence" value="ECO:0007669"/>
    <property type="project" value="UniProtKB-UniRule"/>
</dbReference>
<dbReference type="HAMAP" id="MF_00244">
    <property type="entry name" value="NaMN_adenylyltr"/>
    <property type="match status" value="1"/>
</dbReference>
<evidence type="ECO:0000259" key="11">
    <source>
        <dbReference type="Pfam" id="PF01467"/>
    </source>
</evidence>
<feature type="domain" description="Cytidyltransferase-like" evidence="11">
    <location>
        <begin position="8"/>
        <end position="162"/>
    </location>
</feature>
<keyword evidence="4 10" id="KW-0808">Transferase</keyword>
<keyword evidence="7 10" id="KW-0067">ATP-binding</keyword>
<comment type="pathway">
    <text evidence="2 10">Cofactor biosynthesis; NAD(+) biosynthesis; deamido-NAD(+) from nicotinate D-ribonucleotide: step 1/1.</text>
</comment>
<keyword evidence="8 10" id="KW-0520">NAD</keyword>
<evidence type="ECO:0000256" key="1">
    <source>
        <dbReference type="ARBA" id="ARBA00002324"/>
    </source>
</evidence>
<dbReference type="InterPro" id="IPR004821">
    <property type="entry name" value="Cyt_trans-like"/>
</dbReference>
<dbReference type="CDD" id="cd02165">
    <property type="entry name" value="NMNAT"/>
    <property type="match status" value="1"/>
</dbReference>
<evidence type="ECO:0000313" key="13">
    <source>
        <dbReference type="Proteomes" id="UP000727993"/>
    </source>
</evidence>
<evidence type="ECO:0000313" key="12">
    <source>
        <dbReference type="EMBL" id="MBK9298638.1"/>
    </source>
</evidence>
<dbReference type="Proteomes" id="UP000727993">
    <property type="component" value="Unassembled WGS sequence"/>
</dbReference>
<gene>
    <name evidence="10 12" type="primary">nadD</name>
    <name evidence="12" type="ORF">IPN02_17790</name>
</gene>
<evidence type="ECO:0000256" key="10">
    <source>
        <dbReference type="HAMAP-Rule" id="MF_00244"/>
    </source>
</evidence>
<keyword evidence="5 10" id="KW-0548">Nucleotidyltransferase</keyword>
<evidence type="ECO:0000256" key="2">
    <source>
        <dbReference type="ARBA" id="ARBA00005019"/>
    </source>
</evidence>
<evidence type="ECO:0000256" key="8">
    <source>
        <dbReference type="ARBA" id="ARBA00023027"/>
    </source>
</evidence>
<dbReference type="GO" id="GO:0005524">
    <property type="term" value="F:ATP binding"/>
    <property type="evidence" value="ECO:0007669"/>
    <property type="project" value="UniProtKB-KW"/>
</dbReference>
<dbReference type="PANTHER" id="PTHR39321">
    <property type="entry name" value="NICOTINATE-NUCLEOTIDE ADENYLYLTRANSFERASE-RELATED"/>
    <property type="match status" value="1"/>
</dbReference>
<dbReference type="NCBIfam" id="TIGR00125">
    <property type="entry name" value="cyt_tran_rel"/>
    <property type="match status" value="1"/>
</dbReference>
<accession>A0A936NE33</accession>
<comment type="caution">
    <text evidence="12">The sequence shown here is derived from an EMBL/GenBank/DDBJ whole genome shotgun (WGS) entry which is preliminary data.</text>
</comment>
<dbReference type="SUPFAM" id="SSF52374">
    <property type="entry name" value="Nucleotidylyl transferase"/>
    <property type="match status" value="1"/>
</dbReference>
<keyword evidence="6 10" id="KW-0547">Nucleotide-binding</keyword>
<dbReference type="Pfam" id="PF01467">
    <property type="entry name" value="CTP_transf_like"/>
    <property type="match status" value="1"/>
</dbReference>
<name>A0A936NE33_9ACTN</name>
<dbReference type="InterPro" id="IPR014729">
    <property type="entry name" value="Rossmann-like_a/b/a_fold"/>
</dbReference>